<dbReference type="AlphaFoldDB" id="A0A165LTY4"/>
<protein>
    <submittedName>
        <fullName evidence="2">Uncharacterized protein</fullName>
    </submittedName>
</protein>
<feature type="compositionally biased region" description="Basic and acidic residues" evidence="1">
    <location>
        <begin position="217"/>
        <end position="228"/>
    </location>
</feature>
<comment type="caution">
    <text evidence="2">The sequence shown here is derived from an EMBL/GenBank/DDBJ whole genome shotgun (WGS) entry which is preliminary data.</text>
</comment>
<organism evidence="2 3">
    <name type="scientific">Pelodictyon luteolum</name>
    <dbReference type="NCBI Taxonomy" id="1100"/>
    <lineage>
        <taxon>Bacteria</taxon>
        <taxon>Pseudomonadati</taxon>
        <taxon>Chlorobiota</taxon>
        <taxon>Chlorobiia</taxon>
        <taxon>Chlorobiales</taxon>
        <taxon>Chlorobiaceae</taxon>
        <taxon>Chlorobium/Pelodictyon group</taxon>
        <taxon>Pelodictyon</taxon>
    </lineage>
</organism>
<name>A0A165LTY4_PELLU</name>
<evidence type="ECO:0000313" key="2">
    <source>
        <dbReference type="EMBL" id="KZK74428.1"/>
    </source>
</evidence>
<sequence length="228" mass="24640">MITAPIAPPTLFSIQGVPAQIKGLPMLSNHFFSTVHYAVANGKSRSTKIIFNRANIEKKRKNKARKIKFSFSGVAEGELIGSITIQGKKNKSDQVDMPTIVYDTTHYIDDVDELQGYNISLLSIPNAITYTMGVDTRATGVALSPYVSGFMNGPAGALTGLIGGVSKSGGVTVPTASLGCTFLVLIDGKNQQRVDIRKNYNMPEIKESATENGNNKKKYEAIKENPPE</sequence>
<dbReference type="EMBL" id="LVWG01000027">
    <property type="protein sequence ID" value="KZK74428.1"/>
    <property type="molecule type" value="Genomic_DNA"/>
</dbReference>
<feature type="region of interest" description="Disordered" evidence="1">
    <location>
        <begin position="205"/>
        <end position="228"/>
    </location>
</feature>
<accession>A0A165LTY4</accession>
<reference evidence="2 3" key="1">
    <citation type="submission" date="2016-03" db="EMBL/GenBank/DDBJ databases">
        <title>Speciation and ecological success in dimly lit waters: horizontal gene transfer in a green sulfur bacteria bloom unveiled by metagenomic assembly.</title>
        <authorList>
            <person name="Llorens-Mares T."/>
            <person name="Liu Z."/>
            <person name="Allen L.Z."/>
            <person name="Rusch D.B."/>
            <person name="Craig M.T."/>
            <person name="Dupont C.L."/>
            <person name="Bryant D.A."/>
            <person name="Casamayor E.O."/>
        </authorList>
    </citation>
    <scope>NUCLEOTIDE SEQUENCE [LARGE SCALE GENOMIC DNA]</scope>
    <source>
        <strain evidence="2">CIII</strain>
    </source>
</reference>
<evidence type="ECO:0000256" key="1">
    <source>
        <dbReference type="SAM" id="MobiDB-lite"/>
    </source>
</evidence>
<evidence type="ECO:0000313" key="3">
    <source>
        <dbReference type="Proteomes" id="UP000076481"/>
    </source>
</evidence>
<proteinExistence type="predicted"/>
<dbReference type="Proteomes" id="UP000076481">
    <property type="component" value="Unassembled WGS sequence"/>
</dbReference>
<gene>
    <name evidence="2" type="ORF">A3K90_03945</name>
</gene>